<feature type="transmembrane region" description="Helical" evidence="2">
    <location>
        <begin position="35"/>
        <end position="56"/>
    </location>
</feature>
<evidence type="ECO:0000256" key="2">
    <source>
        <dbReference type="SAM" id="Phobius"/>
    </source>
</evidence>
<accession>A0AAU2JPF5</accession>
<sequence>MVLDLFLIGLVITLYPLPIMAFVLVLSAPGGVRKGLAFILAWLACLVAVIAAVLLLTGGQPPPPRSPPSTVALVGKLVIGLGLVLYGERKRRRRRSARGASESSEPQESSRTDAARGSLTSRMDQANAWSAAGLALLLQPWGMVGAGAATVVEANLSNRASYLALFGFCILATASLLTMELYTVFAPEKARRALTGLREWLSGHKDQAVVVLCLTLGLLLVSRSLYELTR</sequence>
<feature type="transmembrane region" description="Helical" evidence="2">
    <location>
        <begin position="162"/>
        <end position="187"/>
    </location>
</feature>
<keyword evidence="2" id="KW-0472">Membrane</keyword>
<organism evidence="3">
    <name type="scientific">Streptomyces sp. NBC_00049</name>
    <dbReference type="NCBI Taxonomy" id="2903617"/>
    <lineage>
        <taxon>Bacteria</taxon>
        <taxon>Bacillati</taxon>
        <taxon>Actinomycetota</taxon>
        <taxon>Actinomycetes</taxon>
        <taxon>Kitasatosporales</taxon>
        <taxon>Streptomycetaceae</taxon>
        <taxon>Streptomyces</taxon>
    </lineage>
</organism>
<protein>
    <submittedName>
        <fullName evidence="3">GAP family protein</fullName>
    </submittedName>
</protein>
<name>A0AAU2JPF5_9ACTN</name>
<keyword evidence="2" id="KW-0812">Transmembrane</keyword>
<evidence type="ECO:0000313" key="3">
    <source>
        <dbReference type="EMBL" id="WTU74637.1"/>
    </source>
</evidence>
<dbReference type="InterPro" id="IPR021315">
    <property type="entry name" value="Gap/Sap"/>
</dbReference>
<evidence type="ECO:0000256" key="1">
    <source>
        <dbReference type="SAM" id="MobiDB-lite"/>
    </source>
</evidence>
<feature type="transmembrane region" description="Helical" evidence="2">
    <location>
        <begin position="126"/>
        <end position="150"/>
    </location>
</feature>
<reference evidence="3" key="1">
    <citation type="submission" date="2022-10" db="EMBL/GenBank/DDBJ databases">
        <title>The complete genomes of actinobacterial strains from the NBC collection.</title>
        <authorList>
            <person name="Joergensen T.S."/>
            <person name="Alvarez Arevalo M."/>
            <person name="Sterndorff E.B."/>
            <person name="Faurdal D."/>
            <person name="Vuksanovic O."/>
            <person name="Mourched A.-S."/>
            <person name="Charusanti P."/>
            <person name="Shaw S."/>
            <person name="Blin K."/>
            <person name="Weber T."/>
        </authorList>
    </citation>
    <scope>NUCLEOTIDE SEQUENCE</scope>
    <source>
        <strain evidence="3">NBC_00049</strain>
    </source>
</reference>
<feature type="transmembrane region" description="Helical" evidence="2">
    <location>
        <begin position="6"/>
        <end position="28"/>
    </location>
</feature>
<feature type="transmembrane region" description="Helical" evidence="2">
    <location>
        <begin position="68"/>
        <end position="86"/>
    </location>
</feature>
<keyword evidence="2" id="KW-1133">Transmembrane helix</keyword>
<feature type="region of interest" description="Disordered" evidence="1">
    <location>
        <begin position="92"/>
        <end position="117"/>
    </location>
</feature>
<proteinExistence type="predicted"/>
<dbReference type="AlphaFoldDB" id="A0AAU2JPF5"/>
<dbReference type="EMBL" id="CP108264">
    <property type="protein sequence ID" value="WTU74637.1"/>
    <property type="molecule type" value="Genomic_DNA"/>
</dbReference>
<dbReference type="Pfam" id="PF11139">
    <property type="entry name" value="SfLAP"/>
    <property type="match status" value="1"/>
</dbReference>
<gene>
    <name evidence="3" type="ORF">OG327_15655</name>
</gene>